<evidence type="ECO:0000259" key="4">
    <source>
        <dbReference type="PROSITE" id="PS50038"/>
    </source>
</evidence>
<accession>A0A8D2BT49</accession>
<organism evidence="5 6">
    <name type="scientific">Sus scrofa</name>
    <name type="common">Pig</name>
    <dbReference type="NCBI Taxonomy" id="9823"/>
    <lineage>
        <taxon>Eukaryota</taxon>
        <taxon>Metazoa</taxon>
        <taxon>Chordata</taxon>
        <taxon>Craniata</taxon>
        <taxon>Vertebrata</taxon>
        <taxon>Euteleostomi</taxon>
        <taxon>Mammalia</taxon>
        <taxon>Eutheria</taxon>
        <taxon>Laurasiatheria</taxon>
        <taxon>Artiodactyla</taxon>
        <taxon>Suina</taxon>
        <taxon>Suidae</taxon>
        <taxon>Sus</taxon>
    </lineage>
</organism>
<dbReference type="Ensembl" id="ENSSSCT00060098044.1">
    <property type="protein sequence ID" value="ENSSSCP00060042501.1"/>
    <property type="gene ID" value="ENSSSCG00060071660.1"/>
</dbReference>
<dbReference type="AlphaFoldDB" id="A0A8D2BT49"/>
<evidence type="ECO:0000313" key="5">
    <source>
        <dbReference type="Ensembl" id="ENSSSCP00060042501.1"/>
    </source>
</evidence>
<name>A0A8D2BT49_PIG</name>
<sequence>ATQAQVFLSLWIAIGAGLRGAPDEGFKIMMQRQAPSHLTSPPNYLHHSSQQFFILATEVYQNILDLGCCATLRLFLCDMHAHISSIEFLHDPSRVCTYTTAHGNTMCKENMRNYNLKWPSFLNLIELPILAKGSCVPPKSILTKMPQRTTKFTNCTSAMRSQVRSQSLDLQNFKLQKCQCRKDKETLKTVLCKVYSMVISGHFKTRQRMRCKKPPNVVDRKEVFAYISPIPPKPHSPLLFDSNCSCSKVLFHQD</sequence>
<keyword evidence="1" id="KW-1015">Disulfide bond</keyword>
<dbReference type="PROSITE" id="PS50038">
    <property type="entry name" value="FZ"/>
    <property type="match status" value="1"/>
</dbReference>
<feature type="signal peptide" evidence="3">
    <location>
        <begin position="1"/>
        <end position="20"/>
    </location>
</feature>
<dbReference type="Gene3D" id="1.10.2000.10">
    <property type="entry name" value="Frizzled cysteine-rich domain"/>
    <property type="match status" value="1"/>
</dbReference>
<evidence type="ECO:0000256" key="3">
    <source>
        <dbReference type="SAM" id="SignalP"/>
    </source>
</evidence>
<dbReference type="InterPro" id="IPR036790">
    <property type="entry name" value="Frizzled_dom_sf"/>
</dbReference>
<dbReference type="SUPFAM" id="SSF63501">
    <property type="entry name" value="Frizzled cysteine-rich domain"/>
    <property type="match status" value="1"/>
</dbReference>
<reference evidence="5" key="1">
    <citation type="submission" date="2025-08" db="UniProtKB">
        <authorList>
            <consortium name="Ensembl"/>
        </authorList>
    </citation>
    <scope>IDENTIFICATION</scope>
</reference>
<evidence type="ECO:0000313" key="6">
    <source>
        <dbReference type="Proteomes" id="UP000694723"/>
    </source>
</evidence>
<comment type="caution">
    <text evidence="2">Lacks conserved residue(s) required for the propagation of feature annotation.</text>
</comment>
<dbReference type="InterPro" id="IPR020067">
    <property type="entry name" value="Frizzled_dom"/>
</dbReference>
<evidence type="ECO:0000256" key="2">
    <source>
        <dbReference type="PROSITE-ProRule" id="PRU00090"/>
    </source>
</evidence>
<feature type="chain" id="PRO_5034046724" description="FZ domain-containing protein" evidence="3">
    <location>
        <begin position="21"/>
        <end position="254"/>
    </location>
</feature>
<evidence type="ECO:0000256" key="1">
    <source>
        <dbReference type="ARBA" id="ARBA00023157"/>
    </source>
</evidence>
<protein>
    <recommendedName>
        <fullName evidence="4">FZ domain-containing protein</fullName>
    </recommendedName>
</protein>
<proteinExistence type="predicted"/>
<dbReference type="Proteomes" id="UP000694723">
    <property type="component" value="Unplaced"/>
</dbReference>
<feature type="domain" description="FZ" evidence="4">
    <location>
        <begin position="35"/>
        <end position="138"/>
    </location>
</feature>
<keyword evidence="3" id="KW-0732">Signal</keyword>